<keyword evidence="3" id="KW-1185">Reference proteome</keyword>
<dbReference type="Proteomes" id="UP001461960">
    <property type="component" value="Unassembled WGS sequence"/>
</dbReference>
<dbReference type="EMBL" id="JBDGHN010000005">
    <property type="protein sequence ID" value="MEN2752099.1"/>
    <property type="molecule type" value="Genomic_DNA"/>
</dbReference>
<dbReference type="SUPFAM" id="SSF53474">
    <property type="entry name" value="alpha/beta-Hydrolases"/>
    <property type="match status" value="1"/>
</dbReference>
<protein>
    <submittedName>
        <fullName evidence="2">Alpha/beta fold hydrolase</fullName>
    </submittedName>
</protein>
<evidence type="ECO:0000313" key="3">
    <source>
        <dbReference type="Proteomes" id="UP001461960"/>
    </source>
</evidence>
<accession>A0ABU9XB18</accession>
<name>A0ABU9XB18_9GAMM</name>
<dbReference type="GO" id="GO:0016787">
    <property type="term" value="F:hydrolase activity"/>
    <property type="evidence" value="ECO:0007669"/>
    <property type="project" value="UniProtKB-KW"/>
</dbReference>
<evidence type="ECO:0000313" key="2">
    <source>
        <dbReference type="EMBL" id="MEN2752099.1"/>
    </source>
</evidence>
<dbReference type="RefSeq" id="WP_299218199.1">
    <property type="nucleotide sequence ID" value="NZ_JBDGHN010000005.1"/>
</dbReference>
<dbReference type="InterPro" id="IPR012908">
    <property type="entry name" value="PGAP1-ab_dom-like"/>
</dbReference>
<keyword evidence="2" id="KW-0378">Hydrolase</keyword>
<gene>
    <name evidence="2" type="ORF">AAIR29_10695</name>
</gene>
<organism evidence="2 3">
    <name type="scientific">Psychrobacter saeujeotis</name>
    <dbReference type="NCBI Taxonomy" id="3143436"/>
    <lineage>
        <taxon>Bacteria</taxon>
        <taxon>Pseudomonadati</taxon>
        <taxon>Pseudomonadota</taxon>
        <taxon>Gammaproteobacteria</taxon>
        <taxon>Moraxellales</taxon>
        <taxon>Moraxellaceae</taxon>
        <taxon>Psychrobacter</taxon>
    </lineage>
</organism>
<evidence type="ECO:0000259" key="1">
    <source>
        <dbReference type="Pfam" id="PF07819"/>
    </source>
</evidence>
<feature type="domain" description="GPI inositol-deacylase PGAP1-like alpha/beta" evidence="1">
    <location>
        <begin position="207"/>
        <end position="388"/>
    </location>
</feature>
<sequence length="497" mass="55287">MNNLDSIDSIHNLFAKNKLEPNISSGSDTSSRFQGDLYEELAKLEYIYIDDAIELQANDNRTTIAYNPISLSDFFEGLAQLATMGVVEVTDIVEAIHREIVLRPLGRFNESNVSKWQRGLTGRIYRAVRRVASLVGNNLALALRLYKNVISQKDARPLPESFKQLINVLNGVMGDHLVNHDNPLAIPMILYDSASRPRSEQLQNKEISGRVIILCHGLCMSHLSWQPSEPNSLGAHIKRSLPKSTVLYLDYNTGRRISLNGRNFSKVLQELVAHNPNISQIDLVGHSMGGLVARSALFYGKQQGFDWVKRVGNLITLGSPHHGASLERIGYFVQDMIAKLPFAGSLAKLGDLRSTGIIDLRHGSIRDDDWMSLEGRSVLPQEFHHPARLPLHVNTYFIAATLVEAHYDSRATSLLGDGLVTIESALGEYDGEHALSVPEGHKAIFYGVSHYNLLYNDRVHKQVVAWLLDNGQSSANQDGDVLGTCIHSYPENIEVRV</sequence>
<dbReference type="InterPro" id="IPR029058">
    <property type="entry name" value="AB_hydrolase_fold"/>
</dbReference>
<dbReference type="Pfam" id="PF07819">
    <property type="entry name" value="PGAP1"/>
    <property type="match status" value="1"/>
</dbReference>
<dbReference type="Gene3D" id="3.40.50.1820">
    <property type="entry name" value="alpha/beta hydrolase"/>
    <property type="match status" value="1"/>
</dbReference>
<reference evidence="2 3" key="1">
    <citation type="submission" date="2024-05" db="EMBL/GenBank/DDBJ databases">
        <authorList>
            <person name="Kim H.-Y."/>
            <person name="Kim E."/>
            <person name="Cai Y."/>
            <person name="Yang S.-M."/>
            <person name="Lee W."/>
        </authorList>
    </citation>
    <scope>NUCLEOTIDE SEQUENCE [LARGE SCALE GENOMIC DNA]</scope>
    <source>
        <strain evidence="2 3">FBL11</strain>
    </source>
</reference>
<proteinExistence type="predicted"/>
<comment type="caution">
    <text evidence="2">The sequence shown here is derived from an EMBL/GenBank/DDBJ whole genome shotgun (WGS) entry which is preliminary data.</text>
</comment>